<comment type="caution">
    <text evidence="2">The sequence shown here is derived from an EMBL/GenBank/DDBJ whole genome shotgun (WGS) entry which is preliminary data.</text>
</comment>
<proteinExistence type="predicted"/>
<feature type="transmembrane region" description="Helical" evidence="1">
    <location>
        <begin position="45"/>
        <end position="68"/>
    </location>
</feature>
<dbReference type="Proteomes" id="UP001519271">
    <property type="component" value="Unassembled WGS sequence"/>
</dbReference>
<keyword evidence="1" id="KW-0472">Membrane</keyword>
<evidence type="ECO:0000313" key="2">
    <source>
        <dbReference type="EMBL" id="MBP1918041.1"/>
    </source>
</evidence>
<reference evidence="2 3" key="1">
    <citation type="submission" date="2021-03" db="EMBL/GenBank/DDBJ databases">
        <title>Genomic Encyclopedia of Type Strains, Phase IV (KMG-IV): sequencing the most valuable type-strain genomes for metagenomic binning, comparative biology and taxonomic classification.</title>
        <authorList>
            <person name="Goeker M."/>
        </authorList>
    </citation>
    <scope>NUCLEOTIDE SEQUENCE [LARGE SCALE GENOMIC DNA]</scope>
    <source>
        <strain evidence="2 3">DSM 6139</strain>
    </source>
</reference>
<organism evidence="2 3">
    <name type="scientific">Youngiibacter multivorans</name>
    <dbReference type="NCBI Taxonomy" id="937251"/>
    <lineage>
        <taxon>Bacteria</taxon>
        <taxon>Bacillati</taxon>
        <taxon>Bacillota</taxon>
        <taxon>Clostridia</taxon>
        <taxon>Eubacteriales</taxon>
        <taxon>Clostridiaceae</taxon>
        <taxon>Youngiibacter</taxon>
    </lineage>
</organism>
<evidence type="ECO:0000256" key="1">
    <source>
        <dbReference type="SAM" id="Phobius"/>
    </source>
</evidence>
<protein>
    <submittedName>
        <fullName evidence="2">Membrane protein</fullName>
    </submittedName>
</protein>
<accession>A0ABS4G0I1</accession>
<dbReference type="EMBL" id="JAGGKC010000002">
    <property type="protein sequence ID" value="MBP1918041.1"/>
    <property type="molecule type" value="Genomic_DNA"/>
</dbReference>
<dbReference type="RefSeq" id="WP_209458278.1">
    <property type="nucleotide sequence ID" value="NZ_JAGGKC010000002.1"/>
</dbReference>
<name>A0ABS4G0I1_9CLOT</name>
<sequence length="100" mass="10990">MESKFKPDSRPGEVSFYMEAAFVIVIAVSLLLVKGLGILNFDDAWWDITVFIFIAGIAGLIFGLYAIYRKKDRTPAVLISTLVGAAAVLYIIFHSLFVSG</sequence>
<keyword evidence="3" id="KW-1185">Reference proteome</keyword>
<gene>
    <name evidence="2" type="ORF">J2Z34_000512</name>
</gene>
<evidence type="ECO:0000313" key="3">
    <source>
        <dbReference type="Proteomes" id="UP001519271"/>
    </source>
</evidence>
<keyword evidence="1" id="KW-1133">Transmembrane helix</keyword>
<feature type="transmembrane region" description="Helical" evidence="1">
    <location>
        <begin position="75"/>
        <end position="97"/>
    </location>
</feature>
<feature type="transmembrane region" description="Helical" evidence="1">
    <location>
        <begin position="20"/>
        <end position="39"/>
    </location>
</feature>
<keyword evidence="1" id="KW-0812">Transmembrane</keyword>